<sequence>MTNNLIVCSEAFYDAIVSLTDSESPVEVMSYEQSLLSHIQKSDSSKMDFINLVDKLIDYENVYIIPRSENEGFNLTLFFSEMGTKVIVAVTHQSRYIPIYKMLGAKIVVTTSQGDAAYSWLHHIT</sequence>
<proteinExistence type="predicted"/>
<evidence type="ECO:0000313" key="2">
    <source>
        <dbReference type="Proteomes" id="UP000640930"/>
    </source>
</evidence>
<protein>
    <submittedName>
        <fullName evidence="1">Uncharacterized protein</fullName>
    </submittedName>
</protein>
<organism evidence="1 2">
    <name type="scientific">Ureibacillus galli</name>
    <dbReference type="NCBI Taxonomy" id="2762222"/>
    <lineage>
        <taxon>Bacteria</taxon>
        <taxon>Bacillati</taxon>
        <taxon>Bacillota</taxon>
        <taxon>Bacilli</taxon>
        <taxon>Bacillales</taxon>
        <taxon>Caryophanaceae</taxon>
        <taxon>Ureibacillus</taxon>
    </lineage>
</organism>
<accession>A0ABR8X9N4</accession>
<name>A0ABR8X9N4_9BACL</name>
<evidence type="ECO:0000313" key="1">
    <source>
        <dbReference type="EMBL" id="MBD8026015.1"/>
    </source>
</evidence>
<keyword evidence="2" id="KW-1185">Reference proteome</keyword>
<dbReference type="EMBL" id="JACSQA010000004">
    <property type="protein sequence ID" value="MBD8026015.1"/>
    <property type="molecule type" value="Genomic_DNA"/>
</dbReference>
<dbReference type="RefSeq" id="WP_191706529.1">
    <property type="nucleotide sequence ID" value="NZ_JACSQA010000004.1"/>
</dbReference>
<gene>
    <name evidence="1" type="ORF">H9636_05025</name>
</gene>
<dbReference type="Proteomes" id="UP000640930">
    <property type="component" value="Unassembled WGS sequence"/>
</dbReference>
<reference evidence="1 2" key="1">
    <citation type="submission" date="2020-08" db="EMBL/GenBank/DDBJ databases">
        <title>A Genomic Blueprint of the Chicken Gut Microbiome.</title>
        <authorList>
            <person name="Gilroy R."/>
            <person name="Ravi A."/>
            <person name="Getino M."/>
            <person name="Pursley I."/>
            <person name="Horton D.L."/>
            <person name="Alikhan N.-F."/>
            <person name="Baker D."/>
            <person name="Gharbi K."/>
            <person name="Hall N."/>
            <person name="Watson M."/>
            <person name="Adriaenssens E.M."/>
            <person name="Foster-Nyarko E."/>
            <person name="Jarju S."/>
            <person name="Secka A."/>
            <person name="Antonio M."/>
            <person name="Oren A."/>
            <person name="Chaudhuri R."/>
            <person name="La Ragione R.M."/>
            <person name="Hildebrand F."/>
            <person name="Pallen M.J."/>
        </authorList>
    </citation>
    <scope>NUCLEOTIDE SEQUENCE [LARGE SCALE GENOMIC DNA]</scope>
    <source>
        <strain evidence="1 2">Re31</strain>
    </source>
</reference>
<comment type="caution">
    <text evidence="1">The sequence shown here is derived from an EMBL/GenBank/DDBJ whole genome shotgun (WGS) entry which is preliminary data.</text>
</comment>